<feature type="region of interest" description="Disordered" evidence="1">
    <location>
        <begin position="60"/>
        <end position="82"/>
    </location>
</feature>
<comment type="caution">
    <text evidence="2">The sequence shown here is derived from an EMBL/GenBank/DDBJ whole genome shotgun (WGS) entry which is preliminary data.</text>
</comment>
<proteinExistence type="predicted"/>
<name>A0A4D4L9C5_STRVO</name>
<sequence>MRCRQPKPIDPFGPTVLPGIAGDPSGDLCQFADDLEEGPADCLRMAAFPEKLHGRAEFAEGGAQQVPPAITSSASRSPWTRC</sequence>
<protein>
    <submittedName>
        <fullName evidence="2">Uncharacterized protein</fullName>
    </submittedName>
</protein>
<reference evidence="2 3" key="1">
    <citation type="journal article" date="2020" name="Int. J. Syst. Evol. Microbiol.">
        <title>Reclassification of Streptomyces castelarensis and Streptomyces sporoclivatus as later heterotypic synonyms of Streptomyces antimycoticus.</title>
        <authorList>
            <person name="Komaki H."/>
            <person name="Tamura T."/>
        </authorList>
    </citation>
    <scope>NUCLEOTIDE SEQUENCE [LARGE SCALE GENOMIC DNA]</scope>
    <source>
        <strain evidence="2 3">NBRC 13459</strain>
    </source>
</reference>
<keyword evidence="3" id="KW-1185">Reference proteome</keyword>
<gene>
    <name evidence="2" type="ORF">SVIO_057510</name>
</gene>
<dbReference type="AlphaFoldDB" id="A0A4D4L9C5"/>
<organism evidence="2 3">
    <name type="scientific">Streptomyces violaceusniger</name>
    <dbReference type="NCBI Taxonomy" id="68280"/>
    <lineage>
        <taxon>Bacteria</taxon>
        <taxon>Bacillati</taxon>
        <taxon>Actinomycetota</taxon>
        <taxon>Actinomycetes</taxon>
        <taxon>Kitasatosporales</taxon>
        <taxon>Streptomycetaceae</taxon>
        <taxon>Streptomyces</taxon>
        <taxon>Streptomyces violaceusniger group</taxon>
    </lineage>
</organism>
<evidence type="ECO:0000256" key="1">
    <source>
        <dbReference type="SAM" id="MobiDB-lite"/>
    </source>
</evidence>
<accession>A0A4D4L9C5</accession>
<evidence type="ECO:0000313" key="2">
    <source>
        <dbReference type="EMBL" id="GDY55128.1"/>
    </source>
</evidence>
<feature type="compositionally biased region" description="Polar residues" evidence="1">
    <location>
        <begin position="70"/>
        <end position="82"/>
    </location>
</feature>
<dbReference type="Proteomes" id="UP000301309">
    <property type="component" value="Unassembled WGS sequence"/>
</dbReference>
<dbReference type="EMBL" id="BJHW01000001">
    <property type="protein sequence ID" value="GDY55128.1"/>
    <property type="molecule type" value="Genomic_DNA"/>
</dbReference>
<evidence type="ECO:0000313" key="3">
    <source>
        <dbReference type="Proteomes" id="UP000301309"/>
    </source>
</evidence>